<reference evidence="4" key="1">
    <citation type="submission" date="2023-01" db="EMBL/GenBank/DDBJ databases">
        <authorList>
            <person name="Van Ghelder C."/>
            <person name="Rancurel C."/>
        </authorList>
    </citation>
    <scope>NUCLEOTIDE SEQUENCE</scope>
    <source>
        <strain evidence="4">CNCM I-4278</strain>
    </source>
</reference>
<dbReference type="EMBL" id="CAOQHR010000006">
    <property type="protein sequence ID" value="CAI6335744.1"/>
    <property type="molecule type" value="Genomic_DNA"/>
</dbReference>
<evidence type="ECO:0000313" key="5">
    <source>
        <dbReference type="Proteomes" id="UP001152607"/>
    </source>
</evidence>
<dbReference type="OrthoDB" id="4150765at2759"/>
<comment type="similarity">
    <text evidence="1">Belongs to the TRAFAC class TrmE-Era-EngA-EngB-Septin-like GTPase superfamily. Septin GTPase family.</text>
</comment>
<feature type="compositionally biased region" description="Basic and acidic residues" evidence="2">
    <location>
        <begin position="81"/>
        <end position="94"/>
    </location>
</feature>
<keyword evidence="1" id="KW-0342">GTP-binding</keyword>
<feature type="region of interest" description="Disordered" evidence="2">
    <location>
        <begin position="81"/>
        <end position="197"/>
    </location>
</feature>
<dbReference type="GO" id="GO:0005525">
    <property type="term" value="F:GTP binding"/>
    <property type="evidence" value="ECO:0007669"/>
    <property type="project" value="UniProtKB-KW"/>
</dbReference>
<dbReference type="PROSITE" id="PS51719">
    <property type="entry name" value="G_SEPTIN"/>
    <property type="match status" value="1"/>
</dbReference>
<dbReference type="Pfam" id="PF00735">
    <property type="entry name" value="Septin"/>
    <property type="match status" value="1"/>
</dbReference>
<dbReference type="InterPro" id="IPR030379">
    <property type="entry name" value="G_SEPTIN_dom"/>
</dbReference>
<sequence>MRPLSGGDALPAAKPRSRKSSLADPPPIAGHVPTAFYMKSEEEMEQSLAASRSSELTARQRSSNYGVQSLADTLEAAFGHEARSDDSTIDHVRASDAQANDSSRQSLPTSPKISRRETENRPYPTRLLKQKPSNNTLSNPLTPLHPDSCSPVPTSVMSSTPRSTSVQSLKLSDEEPGSDDVASQAVASSEEDEDDVMPDSLDSFPQLVMPSIQMPSRRPFTDKGKAMGKLKLLVAGEAGIGKTSLIRSIVQSCDDIVYVDDLSPSSSIIQPPSSLKTSSRKQKNVPAGTSRIVEMHASTKPYPSWWTDMEESRTSKKRKSSTTDAVLERNICFVDTPGFNLASKVDDMSHVIDYIESQLYQTTSMTTLDDNDLVGIVGGSGGISVDAILYLLPPSHDITRHIEYMQRMSQLTNVIPIIAKSDTLSPTELIAIKTSILARLQLTSIKPFLFGTAIDDALLTVQGLPQNEPSPSDDVEATENKQFPFSIPTYPYAVSSILGPDTETMDASLLMSPDYVQPILPSELTALVSRVFDPESIAWLRYAAAKKFLAWRRRTKLPEESFILPDMQKSSIKRGSVSSGSVGLTGAAINTSANSSLFSSTSPSGVLVPPMGSPFYNSTLHSPFPASPSLSHTQLDNGGQPSDFQLARYQQAAHGEQKLAEVRLAKWATDLQRSLRNERERYDDLQRTERAKWLLERVGEEVASGNIVASPGGSPRADWAVTKRSITTKTEESRQRYRANGLDSRDPLGLCDFSDEVRRRGFVLVKVLGGMSVLGACIVAVARAYTGWESGTREGGIWDWLVGAAR</sequence>
<evidence type="ECO:0000259" key="3">
    <source>
        <dbReference type="PROSITE" id="PS51719"/>
    </source>
</evidence>
<dbReference type="InterPro" id="IPR027417">
    <property type="entry name" value="P-loop_NTPase"/>
</dbReference>
<dbReference type="AlphaFoldDB" id="A0A9W4UI48"/>
<keyword evidence="1" id="KW-0547">Nucleotide-binding</keyword>
<dbReference type="PANTHER" id="PTHR18884">
    <property type="entry name" value="SEPTIN"/>
    <property type="match status" value="1"/>
</dbReference>
<feature type="compositionally biased region" description="Polar residues" evidence="2">
    <location>
        <begin position="48"/>
        <end position="66"/>
    </location>
</feature>
<evidence type="ECO:0000256" key="2">
    <source>
        <dbReference type="SAM" id="MobiDB-lite"/>
    </source>
</evidence>
<feature type="compositionally biased region" description="Polar residues" evidence="2">
    <location>
        <begin position="97"/>
        <end position="112"/>
    </location>
</feature>
<feature type="domain" description="Septin-type G" evidence="3">
    <location>
        <begin position="226"/>
        <end position="558"/>
    </location>
</feature>
<proteinExistence type="inferred from homology"/>
<feature type="region of interest" description="Disordered" evidence="2">
    <location>
        <begin position="268"/>
        <end position="287"/>
    </location>
</feature>
<feature type="compositionally biased region" description="Polar residues" evidence="2">
    <location>
        <begin position="131"/>
        <end position="141"/>
    </location>
</feature>
<protein>
    <recommendedName>
        <fullName evidence="3">Septin-type G domain-containing protein</fullName>
    </recommendedName>
</protein>
<comment type="caution">
    <text evidence="4">The sequence shown here is derived from an EMBL/GenBank/DDBJ whole genome shotgun (WGS) entry which is preliminary data.</text>
</comment>
<gene>
    <name evidence="4" type="ORF">PDIGIT_LOCUS8829</name>
</gene>
<dbReference type="SUPFAM" id="SSF52540">
    <property type="entry name" value="P-loop containing nucleoside triphosphate hydrolases"/>
    <property type="match status" value="1"/>
</dbReference>
<evidence type="ECO:0000313" key="4">
    <source>
        <dbReference type="EMBL" id="CAI6335744.1"/>
    </source>
</evidence>
<dbReference type="Proteomes" id="UP001152607">
    <property type="component" value="Unassembled WGS sequence"/>
</dbReference>
<feature type="compositionally biased region" description="Low complexity" evidence="2">
    <location>
        <begin position="148"/>
        <end position="166"/>
    </location>
</feature>
<keyword evidence="5" id="KW-1185">Reference proteome</keyword>
<accession>A0A9W4UI48</accession>
<evidence type="ECO:0000256" key="1">
    <source>
        <dbReference type="RuleBase" id="RU004560"/>
    </source>
</evidence>
<organism evidence="4 5">
    <name type="scientific">Periconia digitata</name>
    <dbReference type="NCBI Taxonomy" id="1303443"/>
    <lineage>
        <taxon>Eukaryota</taxon>
        <taxon>Fungi</taxon>
        <taxon>Dikarya</taxon>
        <taxon>Ascomycota</taxon>
        <taxon>Pezizomycotina</taxon>
        <taxon>Dothideomycetes</taxon>
        <taxon>Pleosporomycetidae</taxon>
        <taxon>Pleosporales</taxon>
        <taxon>Massarineae</taxon>
        <taxon>Periconiaceae</taxon>
        <taxon>Periconia</taxon>
    </lineage>
</organism>
<feature type="compositionally biased region" description="Low complexity" evidence="2">
    <location>
        <begin position="179"/>
        <end position="188"/>
    </location>
</feature>
<name>A0A9W4UI48_9PLEO</name>
<dbReference type="Gene3D" id="3.40.50.300">
    <property type="entry name" value="P-loop containing nucleotide triphosphate hydrolases"/>
    <property type="match status" value="1"/>
</dbReference>
<feature type="region of interest" description="Disordered" evidence="2">
    <location>
        <begin position="1"/>
        <end position="66"/>
    </location>
</feature>